<name>A0AAD5ZN34_9POAL</name>
<keyword evidence="1" id="KW-0853">WD repeat</keyword>
<dbReference type="GO" id="GO:1905786">
    <property type="term" value="P:positive regulation of anaphase-promoting complex-dependent catabolic process"/>
    <property type="evidence" value="ECO:0007669"/>
    <property type="project" value="TreeGrafter"/>
</dbReference>
<dbReference type="InterPro" id="IPR015943">
    <property type="entry name" value="WD40/YVTN_repeat-like_dom_sf"/>
</dbReference>
<dbReference type="InterPro" id="IPR033010">
    <property type="entry name" value="Cdc20/Fizzy"/>
</dbReference>
<dbReference type="GO" id="GO:0005680">
    <property type="term" value="C:anaphase-promoting complex"/>
    <property type="evidence" value="ECO:0007669"/>
    <property type="project" value="TreeGrafter"/>
</dbReference>
<accession>A0AAD5ZN34</accession>
<evidence type="ECO:0000256" key="5">
    <source>
        <dbReference type="ARBA" id="ARBA00023306"/>
    </source>
</evidence>
<proteinExistence type="predicted"/>
<dbReference type="SUPFAM" id="SSF50978">
    <property type="entry name" value="WD40 repeat-like"/>
    <property type="match status" value="1"/>
</dbReference>
<evidence type="ECO:0000313" key="6">
    <source>
        <dbReference type="EMBL" id="KAJ3700937.1"/>
    </source>
</evidence>
<gene>
    <name evidence="6" type="ORF">LUZ61_004642</name>
</gene>
<reference evidence="6 7" key="1">
    <citation type="journal article" date="2022" name="Cell">
        <title>Repeat-based holocentromeres influence genome architecture and karyotype evolution.</title>
        <authorList>
            <person name="Hofstatter P.G."/>
            <person name="Thangavel G."/>
            <person name="Lux T."/>
            <person name="Neumann P."/>
            <person name="Vondrak T."/>
            <person name="Novak P."/>
            <person name="Zhang M."/>
            <person name="Costa L."/>
            <person name="Castellani M."/>
            <person name="Scott A."/>
            <person name="Toegelov H."/>
            <person name="Fuchs J."/>
            <person name="Mata-Sucre Y."/>
            <person name="Dias Y."/>
            <person name="Vanzela A.L.L."/>
            <person name="Huettel B."/>
            <person name="Almeida C.C.S."/>
            <person name="Simkova H."/>
            <person name="Souza G."/>
            <person name="Pedrosa-Harand A."/>
            <person name="Macas J."/>
            <person name="Mayer K.F.X."/>
            <person name="Houben A."/>
            <person name="Marques A."/>
        </authorList>
    </citation>
    <scope>NUCLEOTIDE SEQUENCE [LARGE SCALE GENOMIC DNA]</scope>
    <source>
        <strain evidence="6">RhyTen1mFocal</strain>
    </source>
</reference>
<organism evidence="6 7">
    <name type="scientific">Rhynchospora tenuis</name>
    <dbReference type="NCBI Taxonomy" id="198213"/>
    <lineage>
        <taxon>Eukaryota</taxon>
        <taxon>Viridiplantae</taxon>
        <taxon>Streptophyta</taxon>
        <taxon>Embryophyta</taxon>
        <taxon>Tracheophyta</taxon>
        <taxon>Spermatophyta</taxon>
        <taxon>Magnoliopsida</taxon>
        <taxon>Liliopsida</taxon>
        <taxon>Poales</taxon>
        <taxon>Cyperaceae</taxon>
        <taxon>Cyperoideae</taxon>
        <taxon>Rhynchosporeae</taxon>
        <taxon>Rhynchospora</taxon>
    </lineage>
</organism>
<protein>
    <submittedName>
        <fullName evidence="6">Uncharacterized protein</fullName>
    </submittedName>
</protein>
<dbReference type="AlphaFoldDB" id="A0AAD5ZN34"/>
<keyword evidence="2" id="KW-0132">Cell division</keyword>
<dbReference type="PANTHER" id="PTHR19918">
    <property type="entry name" value="CELL DIVISION CYCLE 20 CDC20 FIZZY -RELATED"/>
    <property type="match status" value="1"/>
</dbReference>
<dbReference type="GO" id="GO:0031145">
    <property type="term" value="P:anaphase-promoting complex-dependent catabolic process"/>
    <property type="evidence" value="ECO:0007669"/>
    <property type="project" value="TreeGrafter"/>
</dbReference>
<evidence type="ECO:0000313" key="7">
    <source>
        <dbReference type="Proteomes" id="UP001210211"/>
    </source>
</evidence>
<keyword evidence="7" id="KW-1185">Reference proteome</keyword>
<evidence type="ECO:0000256" key="4">
    <source>
        <dbReference type="ARBA" id="ARBA00022776"/>
    </source>
</evidence>
<dbReference type="PANTHER" id="PTHR19918:SF8">
    <property type="entry name" value="FI02843P"/>
    <property type="match status" value="1"/>
</dbReference>
<dbReference type="Gene3D" id="2.130.10.10">
    <property type="entry name" value="YVTN repeat-like/Quinoprotein amine dehydrogenase"/>
    <property type="match status" value="2"/>
</dbReference>
<dbReference type="GO" id="GO:0051301">
    <property type="term" value="P:cell division"/>
    <property type="evidence" value="ECO:0007669"/>
    <property type="project" value="UniProtKB-KW"/>
</dbReference>
<dbReference type="GO" id="GO:1990757">
    <property type="term" value="F:ubiquitin ligase activator activity"/>
    <property type="evidence" value="ECO:0007669"/>
    <property type="project" value="TreeGrafter"/>
</dbReference>
<evidence type="ECO:0000256" key="2">
    <source>
        <dbReference type="ARBA" id="ARBA00022618"/>
    </source>
</evidence>
<keyword evidence="4" id="KW-0498">Mitosis</keyword>
<dbReference type="EMBL" id="JAMRDG010000001">
    <property type="protein sequence ID" value="KAJ3700937.1"/>
    <property type="molecule type" value="Genomic_DNA"/>
</dbReference>
<keyword evidence="3" id="KW-0677">Repeat</keyword>
<comment type="caution">
    <text evidence="6">The sequence shown here is derived from an EMBL/GenBank/DDBJ whole genome shotgun (WGS) entry which is preliminary data.</text>
</comment>
<evidence type="ECO:0000256" key="1">
    <source>
        <dbReference type="ARBA" id="ARBA00022574"/>
    </source>
</evidence>
<dbReference type="Proteomes" id="UP001210211">
    <property type="component" value="Unassembled WGS sequence"/>
</dbReference>
<evidence type="ECO:0000256" key="3">
    <source>
        <dbReference type="ARBA" id="ARBA00022737"/>
    </source>
</evidence>
<keyword evidence="5" id="KW-0131">Cell cycle</keyword>
<dbReference type="GO" id="GO:0010997">
    <property type="term" value="F:anaphase-promoting complex binding"/>
    <property type="evidence" value="ECO:0007669"/>
    <property type="project" value="InterPro"/>
</dbReference>
<sequence>MDIAGALLNIPSKDESIDEVSPSRAAYRKLLADTLLQGRTRIFSFSNRPRTPPKPSFDPPTLTKIQPARKRRNIPQLRSLDGIHHGPVGSLAWNNDHVLTTGGALGEIINNYIRIQSHGVRSYRGHGDAISAPFLLTGSTTTLRLSERSLGVPSRIIYWHQVGLNPIYNCIKFWNVSAGTCLKSVETGSQVCGLLWSKNEHELLSSHGPEKNQIALWKYPSMTKIAELTGHTSYVLYMTHIYR</sequence>
<dbReference type="InterPro" id="IPR036322">
    <property type="entry name" value="WD40_repeat_dom_sf"/>
</dbReference>